<keyword evidence="3" id="KW-0378">Hydrolase</keyword>
<evidence type="ECO:0000313" key="6">
    <source>
        <dbReference type="Proteomes" id="UP000001950"/>
    </source>
</evidence>
<dbReference type="OrthoDB" id="360820at2759"/>
<evidence type="ECO:0000313" key="5">
    <source>
        <dbReference type="EMBL" id="CAI75466.1"/>
    </source>
</evidence>
<reference evidence="5 6" key="1">
    <citation type="journal article" date="2005" name="Science">
        <title>Genome of the host-cell transforming parasite Theileria annulata compared with T. parva.</title>
        <authorList>
            <person name="Pain A."/>
            <person name="Renauld H."/>
            <person name="Berriman M."/>
            <person name="Murphy L."/>
            <person name="Yeats C.A."/>
            <person name="Weir W."/>
            <person name="Kerhornou A."/>
            <person name="Aslett M."/>
            <person name="Bishop R."/>
            <person name="Bouchier C."/>
            <person name="Cochet M."/>
            <person name="Coulson R.M.R."/>
            <person name="Cronin A."/>
            <person name="de Villiers E.P."/>
            <person name="Fraser A."/>
            <person name="Fosker N."/>
            <person name="Gardner M."/>
            <person name="Goble A."/>
            <person name="Griffiths-Jones S."/>
            <person name="Harris D.E."/>
            <person name="Katzer F."/>
            <person name="Larke N."/>
            <person name="Lord A."/>
            <person name="Maser P."/>
            <person name="McKellar S."/>
            <person name="Mooney P."/>
            <person name="Morton F."/>
            <person name="Nene V."/>
            <person name="O'Neil S."/>
            <person name="Price C."/>
            <person name="Quail M.A."/>
            <person name="Rabbinowitsch E."/>
            <person name="Rawlings N.D."/>
            <person name="Rutter S."/>
            <person name="Saunders D."/>
            <person name="Seeger K."/>
            <person name="Shah T."/>
            <person name="Squares R."/>
            <person name="Squares S."/>
            <person name="Tivey A."/>
            <person name="Walker A.R."/>
            <person name="Woodward J."/>
            <person name="Dobbelaere D.A.E."/>
            <person name="Langsley G."/>
            <person name="Rajandream M.A."/>
            <person name="McKeever D."/>
            <person name="Shiels B."/>
            <person name="Tait A."/>
            <person name="Barrell B.G."/>
            <person name="Hall N."/>
        </authorList>
    </citation>
    <scope>NUCLEOTIDE SEQUENCE [LARGE SCALE GENOMIC DNA]</scope>
    <source>
        <strain evidence="6">Ankara</strain>
    </source>
</reference>
<dbReference type="RefSeq" id="XP_954942.1">
    <property type="nucleotide sequence ID" value="XM_949849.1"/>
</dbReference>
<proteinExistence type="predicted"/>
<organism evidence="5 6">
    <name type="scientific">Theileria annulata</name>
    <dbReference type="NCBI Taxonomy" id="5874"/>
    <lineage>
        <taxon>Eukaryota</taxon>
        <taxon>Sar</taxon>
        <taxon>Alveolata</taxon>
        <taxon>Apicomplexa</taxon>
        <taxon>Aconoidasida</taxon>
        <taxon>Piroplasmida</taxon>
        <taxon>Theileriidae</taxon>
        <taxon>Theileria</taxon>
    </lineage>
</organism>
<gene>
    <name evidence="5" type="ORF">TA03560</name>
</gene>
<dbReference type="GO" id="GO:0006574">
    <property type="term" value="P:L-valine catabolic process"/>
    <property type="evidence" value="ECO:0007669"/>
    <property type="project" value="TreeGrafter"/>
</dbReference>
<dbReference type="SUPFAM" id="SSF52096">
    <property type="entry name" value="ClpP/crotonase"/>
    <property type="match status" value="1"/>
</dbReference>
<keyword evidence="6" id="KW-1185">Reference proteome</keyword>
<dbReference type="EC" id="3.1.2.4" evidence="2"/>
<dbReference type="Proteomes" id="UP000001950">
    <property type="component" value="Chromosome 3"/>
</dbReference>
<feature type="domain" description="Enoyl-CoA hydratase/isomerase" evidence="4">
    <location>
        <begin position="108"/>
        <end position="363"/>
    </location>
</feature>
<dbReference type="GO" id="GO:0003860">
    <property type="term" value="F:3-hydroxyisobutyryl-CoA hydrolase activity"/>
    <property type="evidence" value="ECO:0007669"/>
    <property type="project" value="UniProtKB-EC"/>
</dbReference>
<dbReference type="KEGG" id="tan:TA03560"/>
<dbReference type="Pfam" id="PF16113">
    <property type="entry name" value="ECH_2"/>
    <property type="match status" value="1"/>
</dbReference>
<dbReference type="STRING" id="5874.Q4UCI5"/>
<evidence type="ECO:0000259" key="4">
    <source>
        <dbReference type="Pfam" id="PF16113"/>
    </source>
</evidence>
<evidence type="ECO:0000256" key="1">
    <source>
        <dbReference type="ARBA" id="ARBA00001709"/>
    </source>
</evidence>
<dbReference type="InterPro" id="IPR029045">
    <property type="entry name" value="ClpP/crotonase-like_dom_sf"/>
</dbReference>
<dbReference type="InterPro" id="IPR032259">
    <property type="entry name" value="HIBYL-CoA-H"/>
</dbReference>
<dbReference type="VEuPathDB" id="PiroplasmaDB:TA03560"/>
<protein>
    <recommendedName>
        <fullName evidence="2">3-hydroxyisobutyryl-CoA hydrolase</fullName>
        <ecNumber evidence="2">3.1.2.4</ecNumber>
    </recommendedName>
</protein>
<dbReference type="InParanoid" id="Q4UCI5"/>
<evidence type="ECO:0000256" key="3">
    <source>
        <dbReference type="ARBA" id="ARBA00022801"/>
    </source>
</evidence>
<evidence type="ECO:0000256" key="2">
    <source>
        <dbReference type="ARBA" id="ARBA00011915"/>
    </source>
</evidence>
<dbReference type="eggNOG" id="KOG1684">
    <property type="taxonomic scope" value="Eukaryota"/>
</dbReference>
<dbReference type="PANTHER" id="PTHR43176">
    <property type="entry name" value="3-HYDROXYISOBUTYRYL-COA HYDROLASE-RELATED"/>
    <property type="match status" value="1"/>
</dbReference>
<dbReference type="PANTHER" id="PTHR43176:SF3">
    <property type="entry name" value="3-HYDROXYISOBUTYRYL-COA HYDROLASE, MITOCHONDRIAL"/>
    <property type="match status" value="1"/>
</dbReference>
<name>Q4UCI5_THEAN</name>
<sequence length="511" mass="58651">MLKCFCRGSLANLRNNVRVPTKLRINKFSTSNRNHTSYDKDEFRRFSRGEVERLPFSDPYFEHLEANYLEAPLDLNTSSVSESPLLTRNNVGLGFLILNSEYIGSKCVSNLYRELLELENNVYKRFVVLTSMSRNVFSKGLDPSELHLFHDSILKLSSLKETPLKKNPDFKLDLINLNLERFKKALEEYVKNVLQLLYIIKTYRKPLIIYGNGQMESFGSNLCFISSFSSCYKHSTYQANTDQTLFNNFGSTFVLSNLRGNLGKYLLLTNDLLVGKDLIWSGLAKKFIEPSSINNIQIISDRLVELPEKYVESYINEFNINLSSPDFKLKNYESVINEHFKHDNIRDIVASLKNSFNKAKSKNVNDSDIPNFEQTILENMPKSSDTNSSGVNVLDGMLEIIKKLKVTKYKILSDLKIGVNEWSSMVNLSYKSTSTIKQENAKLLYNLIMEILLIESLKLESKLFFKSFRMDVDFSSVFDSLFDRSTSSYSGHESGNVKDALACMKQFLNIK</sequence>
<dbReference type="InterPro" id="IPR045004">
    <property type="entry name" value="ECH_dom"/>
</dbReference>
<dbReference type="Gene3D" id="3.90.226.10">
    <property type="entry name" value="2-enoyl-CoA Hydratase, Chain A, domain 1"/>
    <property type="match status" value="1"/>
</dbReference>
<accession>Q4UCI5</accession>
<dbReference type="AlphaFoldDB" id="Q4UCI5"/>
<dbReference type="EMBL" id="CR940352">
    <property type="protein sequence ID" value="CAI75466.1"/>
    <property type="molecule type" value="Genomic_DNA"/>
</dbReference>
<comment type="catalytic activity">
    <reaction evidence="1">
        <text>3-hydroxy-2-methylpropanoyl-CoA + H2O = 3-hydroxy-2-methylpropanoate + CoA + H(+)</text>
        <dbReference type="Rhea" id="RHEA:20888"/>
        <dbReference type="ChEBI" id="CHEBI:11805"/>
        <dbReference type="ChEBI" id="CHEBI:15377"/>
        <dbReference type="ChEBI" id="CHEBI:15378"/>
        <dbReference type="ChEBI" id="CHEBI:57287"/>
        <dbReference type="ChEBI" id="CHEBI:57340"/>
        <dbReference type="EC" id="3.1.2.4"/>
    </reaction>
</comment>
<dbReference type="GeneID" id="3865014"/>
<dbReference type="OMA" id="EIIHDHF"/>